<dbReference type="AlphaFoldDB" id="A0A8K0C6F6"/>
<dbReference type="OrthoDB" id="10045355at2759"/>
<reference evidence="1" key="1">
    <citation type="submission" date="2019-08" db="EMBL/GenBank/DDBJ databases">
        <title>The genome of the North American firefly Photinus pyralis.</title>
        <authorList>
            <consortium name="Photinus pyralis genome working group"/>
            <person name="Fallon T.R."/>
            <person name="Sander Lower S.E."/>
            <person name="Weng J.-K."/>
        </authorList>
    </citation>
    <scope>NUCLEOTIDE SEQUENCE</scope>
    <source>
        <strain evidence="1">TRF0915ILg1</strain>
        <tissue evidence="1">Whole body</tissue>
    </source>
</reference>
<dbReference type="Proteomes" id="UP000801492">
    <property type="component" value="Unassembled WGS sequence"/>
</dbReference>
<gene>
    <name evidence="1" type="ORF">ILUMI_24806</name>
</gene>
<dbReference type="PANTHER" id="PTHR31912:SF34">
    <property type="entry name" value="NOTOCHORD-RELATED PROTEIN"/>
    <property type="match status" value="1"/>
</dbReference>
<protein>
    <submittedName>
        <fullName evidence="1">Uncharacterized protein</fullName>
    </submittedName>
</protein>
<name>A0A8K0C6F6_IGNLU</name>
<proteinExistence type="predicted"/>
<sequence length="906" mass="105618">MESGEDEDSLKWLKNNSPPFEDVSQHWRKTTKLRLQLFKDKTIADYFKKYPALRLQTGYILLDIDFNYLFEDKQNLLFIKWPMVSELLFKTLLKKKDSLLKDCLAQEKYDTLNEDAKEVMVLKYLPLLLQSPLIKAKPKHWKPSKRELIDGFVLFIHDISDLNKKIEERQTKCEQFRIPVQPIPIVVGSYGHCQCFVKHLYSRNESQNVENDLHQFPNSNSANNDNFNHDLYLDEACKLESPETHMESIDFLSQINDFKSDILNFVFTMYNNSIVPMKFVQFVIRNIEKILCKGFIKVFNGFIRNRLSELNETVENLNLLEQMFNTIENCFQDVNTEYKFTKLYEESGLLLSSKTIQIGEKMKPSRSNNDVVLKPVSTCIGELLNDMKTHYSELLKETNVVSNFVQCNLWKSKVFNYDDKTVFPLILFFDDYEVGNALGSRAGKNKLGAVYVSLPSLPPHITSKLNNILLFALFYSNDRKLFGNNIFSKLIEELQYLQDNGILVLNETVYFKVGLISGDNLGVHSILGFTESFSCTYSCRFCKVDKNRMHTMTTQDDDLMRSIDSFNHDVLVNNVSETGIKENCIWYNLSGFHVVDNFTVDIMHDLFEGVCNYHISGLLTAIIFDLKLFSIDTLNSRIQMFNYTEIESSNRPPIITVDRLKSGLKMLCFSRLLGLIIGNLVPGGLGIWELWIKLREIIDLVTAVDIHCKDFIRLKTLVEEHHILYIKYIDNLKPKHHHLVHYPTILEMSGPFRDLWSMRAEQKHRESNLTANVSYSYKNLLQTLIFKTQLRIGHLLKSKERKCNDNFGPVCNLSTEMCIQYFPNYHRNNLFSTTYHLGTLYKPNFVVVIAWTNELPIFGIIRKIILYEHTSRLVYLCCQVLQTVAFWRHFHAYEVEALQSERKESI</sequence>
<evidence type="ECO:0000313" key="1">
    <source>
        <dbReference type="EMBL" id="KAF2881363.1"/>
    </source>
</evidence>
<keyword evidence="2" id="KW-1185">Reference proteome</keyword>
<comment type="caution">
    <text evidence="1">The sequence shown here is derived from an EMBL/GenBank/DDBJ whole genome shotgun (WGS) entry which is preliminary data.</text>
</comment>
<accession>A0A8K0C6F6</accession>
<dbReference type="PANTHER" id="PTHR31912">
    <property type="entry name" value="IP13529P"/>
    <property type="match status" value="1"/>
</dbReference>
<organism evidence="1 2">
    <name type="scientific">Ignelater luminosus</name>
    <name type="common">Cucubano</name>
    <name type="synonym">Pyrophorus luminosus</name>
    <dbReference type="NCBI Taxonomy" id="2038154"/>
    <lineage>
        <taxon>Eukaryota</taxon>
        <taxon>Metazoa</taxon>
        <taxon>Ecdysozoa</taxon>
        <taxon>Arthropoda</taxon>
        <taxon>Hexapoda</taxon>
        <taxon>Insecta</taxon>
        <taxon>Pterygota</taxon>
        <taxon>Neoptera</taxon>
        <taxon>Endopterygota</taxon>
        <taxon>Coleoptera</taxon>
        <taxon>Polyphaga</taxon>
        <taxon>Elateriformia</taxon>
        <taxon>Elateroidea</taxon>
        <taxon>Elateridae</taxon>
        <taxon>Agrypninae</taxon>
        <taxon>Pyrophorini</taxon>
        <taxon>Ignelater</taxon>
    </lineage>
</organism>
<evidence type="ECO:0000313" key="2">
    <source>
        <dbReference type="Proteomes" id="UP000801492"/>
    </source>
</evidence>
<dbReference type="EMBL" id="VTPC01090748">
    <property type="protein sequence ID" value="KAF2881363.1"/>
    <property type="molecule type" value="Genomic_DNA"/>
</dbReference>